<proteinExistence type="predicted"/>
<evidence type="ECO:0000313" key="3">
    <source>
        <dbReference type="Proteomes" id="UP000269721"/>
    </source>
</evidence>
<evidence type="ECO:0000256" key="1">
    <source>
        <dbReference type="SAM" id="MobiDB-lite"/>
    </source>
</evidence>
<dbReference type="AlphaFoldDB" id="A0A4P9W6D0"/>
<keyword evidence="3" id="KW-1185">Reference proteome</keyword>
<reference evidence="3" key="1">
    <citation type="journal article" date="2018" name="Nat. Microbiol.">
        <title>Leveraging single-cell genomics to expand the fungal tree of life.</title>
        <authorList>
            <person name="Ahrendt S.R."/>
            <person name="Quandt C.A."/>
            <person name="Ciobanu D."/>
            <person name="Clum A."/>
            <person name="Salamov A."/>
            <person name="Andreopoulos B."/>
            <person name="Cheng J.F."/>
            <person name="Woyke T."/>
            <person name="Pelin A."/>
            <person name="Henrissat B."/>
            <person name="Reynolds N.K."/>
            <person name="Benny G.L."/>
            <person name="Smith M.E."/>
            <person name="James T.Y."/>
            <person name="Grigoriev I.V."/>
        </authorList>
    </citation>
    <scope>NUCLEOTIDE SEQUENCE [LARGE SCALE GENOMIC DNA]</scope>
</reference>
<protein>
    <submittedName>
        <fullName evidence="2">Uncharacterized protein</fullName>
    </submittedName>
</protein>
<gene>
    <name evidence="2" type="ORF">BDK51DRAFT_32216</name>
</gene>
<name>A0A4P9W6D0_9FUNG</name>
<sequence length="263" mass="29460">MALPSICKMVIHRSLVPRQYSTGFFDPSIPASPASTRVGRAFHLFARKSGSTLNLLNQGAKVLGRGVDQPSVRVFLNQGDVVVTDGDVGRVDETRVTVGLLEDRKLLRQRLEQVLNIATKTERIMAVYVATADAVERFHDINQLTTDNHLYIFTTSMLRRHDRFFNKYIDTIKSPALSISVSHGSGGIPGSEVQLAEAKALEDAKARQEEAKARQEEAKATQEQAKTRRQTEKYTAMREFLNRPHPGVSEEEHLRMAVTLFKD</sequence>
<feature type="region of interest" description="Disordered" evidence="1">
    <location>
        <begin position="207"/>
        <end position="231"/>
    </location>
</feature>
<dbReference type="Proteomes" id="UP000269721">
    <property type="component" value="Unassembled WGS sequence"/>
</dbReference>
<evidence type="ECO:0000313" key="2">
    <source>
        <dbReference type="EMBL" id="RKO85676.1"/>
    </source>
</evidence>
<accession>A0A4P9W6D0</accession>
<organism evidence="2 3">
    <name type="scientific">Blyttiomyces helicus</name>
    <dbReference type="NCBI Taxonomy" id="388810"/>
    <lineage>
        <taxon>Eukaryota</taxon>
        <taxon>Fungi</taxon>
        <taxon>Fungi incertae sedis</taxon>
        <taxon>Chytridiomycota</taxon>
        <taxon>Chytridiomycota incertae sedis</taxon>
        <taxon>Chytridiomycetes</taxon>
        <taxon>Chytridiomycetes incertae sedis</taxon>
        <taxon>Blyttiomyces</taxon>
    </lineage>
</organism>
<dbReference type="EMBL" id="KZ998854">
    <property type="protein sequence ID" value="RKO85676.1"/>
    <property type="molecule type" value="Genomic_DNA"/>
</dbReference>